<accession>A0A5B9MDR3</accession>
<proteinExistence type="predicted"/>
<sequence precursor="true">MQLHKMITVFIASALLPLSACFADIVIDFDDQPVAGPVATTNGDVYSSLGILFASGDIPDVVNLGDVITLSNRTEQFSIISNTSPRSVPNFAGAEGLGLRDTLMTFSQRATSVSLDLDANFGEPADTVRLLGLQATGTMNSFRVLAITEVLDNVFSRVTINSTSSTFDAAIFQVTTETEGFDNLAVTSVPEPSSVMGIATCAAIVAIGRRRRSARRKHGEPGDEPKSRCCTF</sequence>
<dbReference type="Proteomes" id="UP000321353">
    <property type="component" value="Chromosome"/>
</dbReference>
<protein>
    <recommendedName>
        <fullName evidence="5">PEP-CTERM protein-sorting domain-containing protein</fullName>
    </recommendedName>
</protein>
<dbReference type="RefSeq" id="WP_167546713.1">
    <property type="nucleotide sequence ID" value="NZ_CP036264.1"/>
</dbReference>
<dbReference type="InterPro" id="IPR013424">
    <property type="entry name" value="Ice-binding_C"/>
</dbReference>
<dbReference type="EMBL" id="CP036264">
    <property type="protein sequence ID" value="QEF98100.1"/>
    <property type="molecule type" value="Genomic_DNA"/>
</dbReference>
<evidence type="ECO:0000313" key="4">
    <source>
        <dbReference type="Proteomes" id="UP000321353"/>
    </source>
</evidence>
<dbReference type="AlphaFoldDB" id="A0A5B9MDR3"/>
<feature type="chain" id="PRO_5022758749" description="PEP-CTERM protein-sorting domain-containing protein" evidence="2">
    <location>
        <begin position="23"/>
        <end position="232"/>
    </location>
</feature>
<keyword evidence="2" id="KW-0732">Signal</keyword>
<name>A0A5B9MDR3_9BACT</name>
<feature type="compositionally biased region" description="Basic and acidic residues" evidence="1">
    <location>
        <begin position="219"/>
        <end position="232"/>
    </location>
</feature>
<evidence type="ECO:0000313" key="3">
    <source>
        <dbReference type="EMBL" id="QEF98100.1"/>
    </source>
</evidence>
<evidence type="ECO:0000256" key="1">
    <source>
        <dbReference type="SAM" id="MobiDB-lite"/>
    </source>
</evidence>
<evidence type="ECO:0000256" key="2">
    <source>
        <dbReference type="SAM" id="SignalP"/>
    </source>
</evidence>
<dbReference type="KEGG" id="smam:Mal15_21470"/>
<feature type="signal peptide" evidence="2">
    <location>
        <begin position="1"/>
        <end position="22"/>
    </location>
</feature>
<dbReference type="NCBIfam" id="TIGR02595">
    <property type="entry name" value="PEP_CTERM"/>
    <property type="match status" value="1"/>
</dbReference>
<gene>
    <name evidence="3" type="ORF">Mal15_21470</name>
</gene>
<reference evidence="3 4" key="1">
    <citation type="submission" date="2019-02" db="EMBL/GenBank/DDBJ databases">
        <title>Planctomycetal bacteria perform biofilm scaping via a novel small molecule.</title>
        <authorList>
            <person name="Jeske O."/>
            <person name="Boedeker C."/>
            <person name="Wiegand S."/>
            <person name="Breitling P."/>
            <person name="Kallscheuer N."/>
            <person name="Jogler M."/>
            <person name="Rohde M."/>
            <person name="Petersen J."/>
            <person name="Medema M.H."/>
            <person name="Surup F."/>
            <person name="Jogler C."/>
        </authorList>
    </citation>
    <scope>NUCLEOTIDE SEQUENCE [LARGE SCALE GENOMIC DNA]</scope>
    <source>
        <strain evidence="3 4">Mal15</strain>
    </source>
</reference>
<evidence type="ECO:0008006" key="5">
    <source>
        <dbReference type="Google" id="ProtNLM"/>
    </source>
</evidence>
<organism evidence="3 4">
    <name type="scientific">Stieleria maiorica</name>
    <dbReference type="NCBI Taxonomy" id="2795974"/>
    <lineage>
        <taxon>Bacteria</taxon>
        <taxon>Pseudomonadati</taxon>
        <taxon>Planctomycetota</taxon>
        <taxon>Planctomycetia</taxon>
        <taxon>Pirellulales</taxon>
        <taxon>Pirellulaceae</taxon>
        <taxon>Stieleria</taxon>
    </lineage>
</organism>
<feature type="region of interest" description="Disordered" evidence="1">
    <location>
        <begin position="212"/>
        <end position="232"/>
    </location>
</feature>
<keyword evidence="4" id="KW-1185">Reference proteome</keyword>